<evidence type="ECO:0000313" key="4">
    <source>
        <dbReference type="EMBL" id="CAF1427809.1"/>
    </source>
</evidence>
<dbReference type="HAMAP" id="MF_00163">
    <property type="entry name" value="Pep_deformylase"/>
    <property type="match status" value="1"/>
</dbReference>
<keyword evidence="3" id="KW-0378">Hydrolase</keyword>
<dbReference type="PRINTS" id="PR01576">
    <property type="entry name" value="PDEFORMYLASE"/>
</dbReference>
<dbReference type="GO" id="GO:0006412">
    <property type="term" value="P:translation"/>
    <property type="evidence" value="ECO:0007669"/>
    <property type="project" value="UniProtKB-KW"/>
</dbReference>
<dbReference type="CDD" id="cd00487">
    <property type="entry name" value="Pep_deformylase"/>
    <property type="match status" value="1"/>
</dbReference>
<dbReference type="GO" id="GO:0042586">
    <property type="term" value="F:peptide deformylase activity"/>
    <property type="evidence" value="ECO:0007669"/>
    <property type="project" value="UniProtKB-EC"/>
</dbReference>
<comment type="caution">
    <text evidence="4">The sequence shown here is derived from an EMBL/GenBank/DDBJ whole genome shotgun (WGS) entry which is preliminary data.</text>
</comment>
<proteinExistence type="inferred from homology"/>
<dbReference type="Gene3D" id="3.90.45.10">
    <property type="entry name" value="Peptide deformylase"/>
    <property type="match status" value="1"/>
</dbReference>
<reference evidence="4" key="1">
    <citation type="submission" date="2021-02" db="EMBL/GenBank/DDBJ databases">
        <authorList>
            <person name="Nowell W R."/>
        </authorList>
    </citation>
    <scope>NUCLEOTIDE SEQUENCE</scope>
</reference>
<dbReference type="Proteomes" id="UP000663852">
    <property type="component" value="Unassembled WGS sequence"/>
</dbReference>
<name>A0A815N0W8_ADIRI</name>
<sequence>MIFMNILGMNLYFRLNNTAFSYTLCMPSTITRRLMHSASFNCHYIPWKITAYDRCLLSPKAQEQIRSMSSQCDSKDKKDNENQCEQQNLQLLKLTAETDPILHSPIEEMRLEDIRSPETKQIVANMIYSIRAKQLERANAPFTKAAGMAANQWGINKRIFLFCPKGNDGEAKVVFNPTYKPISPNQVSTDPTKTKSEDQFTNLYREACFSVPQAYGIVERYTNIAISYVDINGVQHTDEQLSGWKARVWQHETDHLDGVLYSNRQSGIKYGPNCTEFHRFQTKSEFDESYPK</sequence>
<dbReference type="AlphaFoldDB" id="A0A815N0W8"/>
<keyword evidence="3" id="KW-0648">Protein biosynthesis</keyword>
<dbReference type="EC" id="3.5.1.88" evidence="2 3"/>
<comment type="function">
    <text evidence="3">Removes the formyl group from the N-terminal Met of newly synthesized proteins.</text>
</comment>
<protein>
    <recommendedName>
        <fullName evidence="2 3">Peptide deformylase</fullName>
        <ecNumber evidence="2 3">3.5.1.88</ecNumber>
    </recommendedName>
</protein>
<dbReference type="Pfam" id="PF01327">
    <property type="entry name" value="Pep_deformylase"/>
    <property type="match status" value="1"/>
</dbReference>
<dbReference type="OrthoDB" id="276063at2759"/>
<gene>
    <name evidence="4" type="ORF">EDS130_LOCUS37985</name>
</gene>
<dbReference type="PANTHER" id="PTHR10458">
    <property type="entry name" value="PEPTIDE DEFORMYLASE"/>
    <property type="match status" value="1"/>
</dbReference>
<dbReference type="PANTHER" id="PTHR10458:SF22">
    <property type="entry name" value="PEPTIDE DEFORMYLASE"/>
    <property type="match status" value="1"/>
</dbReference>
<evidence type="ECO:0000256" key="3">
    <source>
        <dbReference type="RuleBase" id="RU362111"/>
    </source>
</evidence>
<evidence type="ECO:0000256" key="1">
    <source>
        <dbReference type="ARBA" id="ARBA00010759"/>
    </source>
</evidence>
<accession>A0A815N0W8</accession>
<dbReference type="InterPro" id="IPR023635">
    <property type="entry name" value="Peptide_deformylase"/>
</dbReference>
<keyword evidence="3" id="KW-0479">Metal-binding</keyword>
<evidence type="ECO:0000313" key="5">
    <source>
        <dbReference type="Proteomes" id="UP000663852"/>
    </source>
</evidence>
<organism evidence="4 5">
    <name type="scientific">Adineta ricciae</name>
    <name type="common">Rotifer</name>
    <dbReference type="NCBI Taxonomy" id="249248"/>
    <lineage>
        <taxon>Eukaryota</taxon>
        <taxon>Metazoa</taxon>
        <taxon>Spiralia</taxon>
        <taxon>Gnathifera</taxon>
        <taxon>Rotifera</taxon>
        <taxon>Eurotatoria</taxon>
        <taxon>Bdelloidea</taxon>
        <taxon>Adinetida</taxon>
        <taxon>Adinetidae</taxon>
        <taxon>Adineta</taxon>
    </lineage>
</organism>
<dbReference type="SUPFAM" id="SSF56420">
    <property type="entry name" value="Peptide deformylase"/>
    <property type="match status" value="1"/>
</dbReference>
<dbReference type="EMBL" id="CAJNOJ010000386">
    <property type="protein sequence ID" value="CAF1427809.1"/>
    <property type="molecule type" value="Genomic_DNA"/>
</dbReference>
<comment type="catalytic activity">
    <reaction evidence="3">
        <text>N-terminal N-formyl-L-methionyl-[peptide] + H2O = N-terminal L-methionyl-[peptide] + formate</text>
        <dbReference type="Rhea" id="RHEA:24420"/>
        <dbReference type="Rhea" id="RHEA-COMP:10639"/>
        <dbReference type="Rhea" id="RHEA-COMP:10640"/>
        <dbReference type="ChEBI" id="CHEBI:15377"/>
        <dbReference type="ChEBI" id="CHEBI:15740"/>
        <dbReference type="ChEBI" id="CHEBI:49298"/>
        <dbReference type="ChEBI" id="CHEBI:64731"/>
        <dbReference type="EC" id="3.5.1.88"/>
    </reaction>
</comment>
<dbReference type="GO" id="GO:0046872">
    <property type="term" value="F:metal ion binding"/>
    <property type="evidence" value="ECO:0007669"/>
    <property type="project" value="UniProtKB-KW"/>
</dbReference>
<dbReference type="InterPro" id="IPR036821">
    <property type="entry name" value="Peptide_deformylase_sf"/>
</dbReference>
<comment type="similarity">
    <text evidence="1 3">Belongs to the polypeptide deformylase family.</text>
</comment>
<evidence type="ECO:0000256" key="2">
    <source>
        <dbReference type="ARBA" id="ARBA00012175"/>
    </source>
</evidence>